<organism evidence="2 3">
    <name type="scientific">Castanea mollissima</name>
    <name type="common">Chinese chestnut</name>
    <dbReference type="NCBI Taxonomy" id="60419"/>
    <lineage>
        <taxon>Eukaryota</taxon>
        <taxon>Viridiplantae</taxon>
        <taxon>Streptophyta</taxon>
        <taxon>Embryophyta</taxon>
        <taxon>Tracheophyta</taxon>
        <taxon>Spermatophyta</taxon>
        <taxon>Magnoliopsida</taxon>
        <taxon>eudicotyledons</taxon>
        <taxon>Gunneridae</taxon>
        <taxon>Pentapetalae</taxon>
        <taxon>rosids</taxon>
        <taxon>fabids</taxon>
        <taxon>Fagales</taxon>
        <taxon>Fagaceae</taxon>
        <taxon>Castanea</taxon>
    </lineage>
</organism>
<gene>
    <name evidence="2" type="ORF">CMV_028509</name>
</gene>
<dbReference type="AlphaFoldDB" id="A0A8J4Q4T4"/>
<feature type="domain" description="C2" evidence="1">
    <location>
        <begin position="1"/>
        <end position="114"/>
    </location>
</feature>
<dbReference type="GO" id="GO:0006952">
    <property type="term" value="P:defense response"/>
    <property type="evidence" value="ECO:0007669"/>
    <property type="project" value="InterPro"/>
</dbReference>
<dbReference type="SUPFAM" id="SSF49562">
    <property type="entry name" value="C2 domain (Calcium/lipid-binding domain, CaLB)"/>
    <property type="match status" value="1"/>
</dbReference>
<protein>
    <recommendedName>
        <fullName evidence="1">C2 domain-containing protein</fullName>
    </recommendedName>
</protein>
<keyword evidence="3" id="KW-1185">Reference proteome</keyword>
<dbReference type="InterPro" id="IPR035892">
    <property type="entry name" value="C2_domain_sf"/>
</dbReference>
<comment type="caution">
    <text evidence="2">The sequence shown here is derived from an EMBL/GenBank/DDBJ whole genome shotgun (WGS) entry which is preliminary data.</text>
</comment>
<dbReference type="Pfam" id="PF00168">
    <property type="entry name" value="C2"/>
    <property type="match status" value="1"/>
</dbReference>
<evidence type="ECO:0000259" key="1">
    <source>
        <dbReference type="PROSITE" id="PS50004"/>
    </source>
</evidence>
<evidence type="ECO:0000313" key="2">
    <source>
        <dbReference type="EMBL" id="KAF3945075.1"/>
    </source>
</evidence>
<dbReference type="Gene3D" id="2.60.40.150">
    <property type="entry name" value="C2 domain"/>
    <property type="match status" value="1"/>
</dbReference>
<dbReference type="InterPro" id="IPR000008">
    <property type="entry name" value="C2_dom"/>
</dbReference>
<name>A0A8J4Q4T4_9ROSI</name>
<evidence type="ECO:0000313" key="3">
    <source>
        <dbReference type="Proteomes" id="UP000737018"/>
    </source>
</evidence>
<dbReference type="PROSITE" id="PS50004">
    <property type="entry name" value="C2"/>
    <property type="match status" value="1"/>
</dbReference>
<dbReference type="SMART" id="SM00239">
    <property type="entry name" value="C2"/>
    <property type="match status" value="1"/>
</dbReference>
<dbReference type="OrthoDB" id="270970at2759"/>
<dbReference type="PANTHER" id="PTHR32246">
    <property type="entry name" value="INGRESSION PROTEIN FIC1"/>
    <property type="match status" value="1"/>
</dbReference>
<accession>A0A8J4Q4T4</accession>
<dbReference type="InterPro" id="IPR044750">
    <property type="entry name" value="C2_SRC2/BAP"/>
</dbReference>
<dbReference type="CDD" id="cd04051">
    <property type="entry name" value="C2_SRC2_like"/>
    <property type="match status" value="1"/>
</dbReference>
<sequence length="259" mass="27249">MSQRTLDISSISAKDLKLKKVSCFSNMMGLYATVSIDGSSNSSEQKTPIDKNGGSNPIWNSPMKFTINDVAAAQQTVVVKLKAERIILDKVIGRVRVPMKELLDNYDDSKGENHISYTVVAPSGKAKGVLDLRLKFGELVNYPTGPGHGVVDVYQHPPAPAYGGYPSPVPAYGGGYPRPALAYGGGYPPAPAYGGAYVPAPGYGPYMPYTAPAAPVQQPQQRVIPGVVAAGVEAVISGAVKGLVANTFSGDGSGFNFWI</sequence>
<dbReference type="PANTHER" id="PTHR32246:SF159">
    <property type="entry name" value="C2 DOMAIN-CONTAINING PROTEIN"/>
    <property type="match status" value="1"/>
</dbReference>
<dbReference type="EMBL" id="JRKL02012499">
    <property type="protein sequence ID" value="KAF3945075.1"/>
    <property type="molecule type" value="Genomic_DNA"/>
</dbReference>
<dbReference type="Proteomes" id="UP000737018">
    <property type="component" value="Unassembled WGS sequence"/>
</dbReference>
<reference evidence="2" key="1">
    <citation type="submission" date="2020-03" db="EMBL/GenBank/DDBJ databases">
        <title>Castanea mollissima Vanexum genome sequencing.</title>
        <authorList>
            <person name="Staton M."/>
        </authorList>
    </citation>
    <scope>NUCLEOTIDE SEQUENCE</scope>
    <source>
        <tissue evidence="2">Leaf</tissue>
    </source>
</reference>
<proteinExistence type="predicted"/>